<protein>
    <submittedName>
        <fullName evidence="1">Uncharacterized protein</fullName>
    </submittedName>
</protein>
<dbReference type="Proteomes" id="UP000003299">
    <property type="component" value="Unassembled WGS sequence"/>
</dbReference>
<dbReference type="EMBL" id="AEQV01000064">
    <property type="protein sequence ID" value="EGD09578.1"/>
    <property type="molecule type" value="Genomic_DNA"/>
</dbReference>
<gene>
    <name evidence="1" type="ORF">XVE_2140</name>
</gene>
<evidence type="ECO:0000313" key="1">
    <source>
        <dbReference type="EMBL" id="EGD09578.1"/>
    </source>
</evidence>
<organism evidence="1 2">
    <name type="scientific">Xanthomonas vesicatoria ATCC 35937</name>
    <dbReference type="NCBI Taxonomy" id="925775"/>
    <lineage>
        <taxon>Bacteria</taxon>
        <taxon>Pseudomonadati</taxon>
        <taxon>Pseudomonadota</taxon>
        <taxon>Gammaproteobacteria</taxon>
        <taxon>Lysobacterales</taxon>
        <taxon>Lysobacteraceae</taxon>
        <taxon>Xanthomonas</taxon>
    </lineage>
</organism>
<accession>F0BDC4</accession>
<name>F0BDC4_9XANT</name>
<comment type="caution">
    <text evidence="1">The sequence shown here is derived from an EMBL/GenBank/DDBJ whole genome shotgun (WGS) entry which is preliminary data.</text>
</comment>
<sequence length="39" mass="4545">MVVRTDHPDALRTDRRRALLHLAFERYGPDAVPDARPYP</sequence>
<dbReference type="AlphaFoldDB" id="F0BDC4"/>
<proteinExistence type="predicted"/>
<evidence type="ECO:0000313" key="2">
    <source>
        <dbReference type="Proteomes" id="UP000003299"/>
    </source>
</evidence>
<reference evidence="1 2" key="1">
    <citation type="journal article" date="2011" name="BMC Genomics">
        <title>Comparative genomics reveals diversity among xanthomonads infecting tomato and pepper.</title>
        <authorList>
            <person name="Potnis N."/>
            <person name="Krasileva K."/>
            <person name="Chow V."/>
            <person name="Almeida N.F."/>
            <person name="Patil P.B."/>
            <person name="Ryan R.P."/>
            <person name="Sharlach M."/>
            <person name="Behlau F."/>
            <person name="Dow J.M."/>
            <person name="Momol M.T."/>
            <person name="White F.F."/>
            <person name="Preston J.F."/>
            <person name="Vinatzer B.A."/>
            <person name="Koebnik R."/>
            <person name="Setubal J.C."/>
            <person name="Norman D.J."/>
            <person name="Staskawicz B.J."/>
            <person name="Jones J.B."/>
        </authorList>
    </citation>
    <scope>NUCLEOTIDE SEQUENCE [LARGE SCALE GENOMIC DNA]</scope>
    <source>
        <strain evidence="1 2">ATCC 35937</strain>
    </source>
</reference>